<dbReference type="Pfam" id="PF00501">
    <property type="entry name" value="AMP-binding"/>
    <property type="match status" value="1"/>
</dbReference>
<dbReference type="PANTHER" id="PTHR45398:SF1">
    <property type="entry name" value="ENZYME, PUTATIVE (JCVI)-RELATED"/>
    <property type="match status" value="1"/>
</dbReference>
<feature type="domain" description="AMP-dependent synthetase/ligase" evidence="1">
    <location>
        <begin position="80"/>
        <end position="327"/>
    </location>
</feature>
<dbReference type="InterPro" id="IPR000873">
    <property type="entry name" value="AMP-dep_synth/lig_dom"/>
</dbReference>
<name>A0A6L9JMN1_PHOLM</name>
<dbReference type="Gene3D" id="3.40.50.12780">
    <property type="entry name" value="N-terminal domain of ligase-like"/>
    <property type="match status" value="1"/>
</dbReference>
<dbReference type="PANTHER" id="PTHR45398">
    <property type="match status" value="1"/>
</dbReference>
<evidence type="ECO:0000313" key="3">
    <source>
        <dbReference type="Proteomes" id="UP000479300"/>
    </source>
</evidence>
<dbReference type="RefSeq" id="WP_011146642.1">
    <property type="nucleotide sequence ID" value="NZ_CAWPGE010000001.1"/>
</dbReference>
<dbReference type="InterPro" id="IPR020845">
    <property type="entry name" value="AMP-binding_CS"/>
</dbReference>
<sequence>MSFNVIEYLYYSSNNFSQSIFYRDHPIEITYGEFLSKVVYFSDYFSEVIEKVVAIDIERKDINMYSVFSAMWKNKNTIVPLISDWDDEYKERIINAVKADIRLNQDLSVYHIKHKVDRNDSVIIPAKTAYILFTSGSTGLPKGVPITHLALKHYIDNIYEELEIEKGIERLTNTFSPAFDLFYHDLFLSWKSASSITPVETKKIGQLLNKVENNKLTYWFSVPTLAQMLISLKPKSHQLSSLKVSLFCGELLRKHVVTSWAQISNCQKIFNLYGPTETTIACMISDVGIEGPPSLGRALGDMSYKTEHLSGNLYKLLLSGPQIFNGYIGTSKNSFVKIDGKVYYDTGDLVTILDGEVYFEGRIDRQTKIMGHRVDLQGLEEQLRVKNNNPLVFVVLYYDKNIDCNTGITIFYQPKNEGEIFDCGFIKNVKVKGIFCIESVPTLISGKVNYKKLELWAKNQI</sequence>
<dbReference type="KEGG" id="plum:A4R40_12010"/>
<dbReference type="OMA" id="HAHPGAE"/>
<dbReference type="EMBL" id="WSFA01000006">
    <property type="protein sequence ID" value="NDL37911.1"/>
    <property type="molecule type" value="Genomic_DNA"/>
</dbReference>
<comment type="caution">
    <text evidence="2">The sequence shown here is derived from an EMBL/GenBank/DDBJ whole genome shotgun (WGS) entry which is preliminary data.</text>
</comment>
<evidence type="ECO:0000259" key="1">
    <source>
        <dbReference type="Pfam" id="PF00501"/>
    </source>
</evidence>
<reference evidence="2 3" key="1">
    <citation type="submission" date="2019-12" db="EMBL/GenBank/DDBJ databases">
        <title>Engineering Photorhabdus to improve their lethality against agricultural pests.</title>
        <authorList>
            <person name="Machado R.A.R."/>
        </authorList>
    </citation>
    <scope>NUCLEOTIDE SEQUENCE [LARGE SCALE GENOMIC DNA]</scope>
    <source>
        <strain evidence="2 3">EN01</strain>
    </source>
</reference>
<dbReference type="Proteomes" id="UP000479300">
    <property type="component" value="Unassembled WGS sequence"/>
</dbReference>
<dbReference type="PROSITE" id="PS00455">
    <property type="entry name" value="AMP_BINDING"/>
    <property type="match status" value="1"/>
</dbReference>
<dbReference type="InterPro" id="IPR042099">
    <property type="entry name" value="ANL_N_sf"/>
</dbReference>
<protein>
    <submittedName>
        <fullName evidence="2">AMP-binding protein</fullName>
    </submittedName>
</protein>
<organism evidence="2 3">
    <name type="scientific">Photorhabdus laumondii subsp. laumondii</name>
    <name type="common">Photorhabdus luminescens subsp. laumondii</name>
    <dbReference type="NCBI Taxonomy" id="141679"/>
    <lineage>
        <taxon>Bacteria</taxon>
        <taxon>Pseudomonadati</taxon>
        <taxon>Pseudomonadota</taxon>
        <taxon>Gammaproteobacteria</taxon>
        <taxon>Enterobacterales</taxon>
        <taxon>Morganellaceae</taxon>
        <taxon>Photorhabdus</taxon>
    </lineage>
</organism>
<dbReference type="GeneID" id="48848678"/>
<gene>
    <name evidence="2" type="ORF">GPY51_03685</name>
</gene>
<accession>A0A6L9JMN1</accession>
<proteinExistence type="predicted"/>
<evidence type="ECO:0000313" key="2">
    <source>
        <dbReference type="EMBL" id="NDL37911.1"/>
    </source>
</evidence>
<dbReference type="SUPFAM" id="SSF56801">
    <property type="entry name" value="Acetyl-CoA synthetase-like"/>
    <property type="match status" value="1"/>
</dbReference>
<dbReference type="AlphaFoldDB" id="A0A6L9JMN1"/>